<organism evidence="1 2">
    <name type="scientific">Exidia glandulosa HHB12029</name>
    <dbReference type="NCBI Taxonomy" id="1314781"/>
    <lineage>
        <taxon>Eukaryota</taxon>
        <taxon>Fungi</taxon>
        <taxon>Dikarya</taxon>
        <taxon>Basidiomycota</taxon>
        <taxon>Agaricomycotina</taxon>
        <taxon>Agaricomycetes</taxon>
        <taxon>Auriculariales</taxon>
        <taxon>Exidiaceae</taxon>
        <taxon>Exidia</taxon>
    </lineage>
</organism>
<gene>
    <name evidence="1" type="ORF">EXIGLDRAFT_733147</name>
</gene>
<accession>A0A166AZA4</accession>
<dbReference type="InParanoid" id="A0A166AZA4"/>
<evidence type="ECO:0000313" key="2">
    <source>
        <dbReference type="Proteomes" id="UP000077266"/>
    </source>
</evidence>
<name>A0A166AZA4_EXIGL</name>
<proteinExistence type="predicted"/>
<dbReference type="EMBL" id="KV425942">
    <property type="protein sequence ID" value="KZV96479.1"/>
    <property type="molecule type" value="Genomic_DNA"/>
</dbReference>
<dbReference type="AlphaFoldDB" id="A0A166AZA4"/>
<dbReference type="Proteomes" id="UP000077266">
    <property type="component" value="Unassembled WGS sequence"/>
</dbReference>
<protein>
    <submittedName>
        <fullName evidence="1">Uncharacterized protein</fullName>
    </submittedName>
</protein>
<reference evidence="1 2" key="1">
    <citation type="journal article" date="2016" name="Mol. Biol. Evol.">
        <title>Comparative Genomics of Early-Diverging Mushroom-Forming Fungi Provides Insights into the Origins of Lignocellulose Decay Capabilities.</title>
        <authorList>
            <person name="Nagy L.G."/>
            <person name="Riley R."/>
            <person name="Tritt A."/>
            <person name="Adam C."/>
            <person name="Daum C."/>
            <person name="Floudas D."/>
            <person name="Sun H."/>
            <person name="Yadav J.S."/>
            <person name="Pangilinan J."/>
            <person name="Larsson K.H."/>
            <person name="Matsuura K."/>
            <person name="Barry K."/>
            <person name="Labutti K."/>
            <person name="Kuo R."/>
            <person name="Ohm R.A."/>
            <person name="Bhattacharya S.S."/>
            <person name="Shirouzu T."/>
            <person name="Yoshinaga Y."/>
            <person name="Martin F.M."/>
            <person name="Grigoriev I.V."/>
            <person name="Hibbett D.S."/>
        </authorList>
    </citation>
    <scope>NUCLEOTIDE SEQUENCE [LARGE SCALE GENOMIC DNA]</scope>
    <source>
        <strain evidence="1 2">HHB12029</strain>
    </source>
</reference>
<evidence type="ECO:0000313" key="1">
    <source>
        <dbReference type="EMBL" id="KZV96479.1"/>
    </source>
</evidence>
<keyword evidence="2" id="KW-1185">Reference proteome</keyword>
<sequence length="251" mass="27664">MYPFPSSHKQHHMKIDALTKKLSPPSRVRTVYDRGHNPRENTDVDAYARVSLEGASSPLPTNAPHVPILRAIQSLSTQTQPPAPELVPLGPHPVEERSAMAGLDTAKVVATTRAILETQSTDALKLTPRQLRALVEQELGVEHETLRKKPFRVAINDAALDFIDSMRARLGVRSFRRDFGQCDACGSWVKLSNLAGHADKRCKALAKKMDCKYWTYVTEGDDSGDDADNQEWKSDGLARIVNSTSIPGKGS</sequence>